<feature type="chain" id="PRO_5004823971" description="AB hydrolase-1 domain-containing protein" evidence="1">
    <location>
        <begin position="28"/>
        <end position="394"/>
    </location>
</feature>
<dbReference type="EMBL" id="KB822719">
    <property type="protein sequence ID" value="ETN41660.1"/>
    <property type="molecule type" value="Genomic_DNA"/>
</dbReference>
<dbReference type="STRING" id="1220924.W2RZA2"/>
<name>W2RZA2_CYPE1</name>
<dbReference type="AlphaFoldDB" id="W2RZA2"/>
<dbReference type="PANTHER" id="PTHR43194">
    <property type="entry name" value="HYDROLASE ALPHA/BETA FOLD FAMILY"/>
    <property type="match status" value="1"/>
</dbReference>
<evidence type="ECO:0000313" key="3">
    <source>
        <dbReference type="EMBL" id="ETN41660.1"/>
    </source>
</evidence>
<reference evidence="3 4" key="1">
    <citation type="submission" date="2013-03" db="EMBL/GenBank/DDBJ databases">
        <title>The Genome Sequence of Phialophora europaea CBS 101466.</title>
        <authorList>
            <consortium name="The Broad Institute Genomics Platform"/>
            <person name="Cuomo C."/>
            <person name="de Hoog S."/>
            <person name="Gorbushina A."/>
            <person name="Walker B."/>
            <person name="Young S.K."/>
            <person name="Zeng Q."/>
            <person name="Gargeya S."/>
            <person name="Fitzgerald M."/>
            <person name="Haas B."/>
            <person name="Abouelleil A."/>
            <person name="Allen A.W."/>
            <person name="Alvarado L."/>
            <person name="Arachchi H.M."/>
            <person name="Berlin A.M."/>
            <person name="Chapman S.B."/>
            <person name="Gainer-Dewar J."/>
            <person name="Goldberg J."/>
            <person name="Griggs A."/>
            <person name="Gujja S."/>
            <person name="Hansen M."/>
            <person name="Howarth C."/>
            <person name="Imamovic A."/>
            <person name="Ireland A."/>
            <person name="Larimer J."/>
            <person name="McCowan C."/>
            <person name="Murphy C."/>
            <person name="Pearson M."/>
            <person name="Poon T.W."/>
            <person name="Priest M."/>
            <person name="Roberts A."/>
            <person name="Saif S."/>
            <person name="Shea T."/>
            <person name="Sisk P."/>
            <person name="Sykes S."/>
            <person name="Wortman J."/>
            <person name="Nusbaum C."/>
            <person name="Birren B."/>
        </authorList>
    </citation>
    <scope>NUCLEOTIDE SEQUENCE [LARGE SCALE GENOMIC DNA]</scope>
    <source>
        <strain evidence="3 4">CBS 101466</strain>
    </source>
</reference>
<organism evidence="3 4">
    <name type="scientific">Cyphellophora europaea (strain CBS 101466)</name>
    <name type="common">Phialophora europaea</name>
    <dbReference type="NCBI Taxonomy" id="1220924"/>
    <lineage>
        <taxon>Eukaryota</taxon>
        <taxon>Fungi</taxon>
        <taxon>Dikarya</taxon>
        <taxon>Ascomycota</taxon>
        <taxon>Pezizomycotina</taxon>
        <taxon>Eurotiomycetes</taxon>
        <taxon>Chaetothyriomycetidae</taxon>
        <taxon>Chaetothyriales</taxon>
        <taxon>Cyphellophoraceae</taxon>
        <taxon>Cyphellophora</taxon>
    </lineage>
</organism>
<evidence type="ECO:0000256" key="1">
    <source>
        <dbReference type="SAM" id="SignalP"/>
    </source>
</evidence>
<dbReference type="InterPro" id="IPR029058">
    <property type="entry name" value="AB_hydrolase_fold"/>
</dbReference>
<dbReference type="SUPFAM" id="SSF53474">
    <property type="entry name" value="alpha/beta-Hydrolases"/>
    <property type="match status" value="1"/>
</dbReference>
<dbReference type="eggNOG" id="ENOG502REH0">
    <property type="taxonomic scope" value="Eukaryota"/>
</dbReference>
<dbReference type="OrthoDB" id="9978720at2759"/>
<dbReference type="InParanoid" id="W2RZA2"/>
<protein>
    <recommendedName>
        <fullName evidence="2">AB hydrolase-1 domain-containing protein</fullName>
    </recommendedName>
</protein>
<accession>W2RZA2</accession>
<evidence type="ECO:0000313" key="4">
    <source>
        <dbReference type="Proteomes" id="UP000030752"/>
    </source>
</evidence>
<feature type="signal peptide" evidence="1">
    <location>
        <begin position="1"/>
        <end position="27"/>
    </location>
</feature>
<dbReference type="RefSeq" id="XP_008716169.1">
    <property type="nucleotide sequence ID" value="XM_008717947.1"/>
</dbReference>
<dbReference type="PANTHER" id="PTHR43194:SF4">
    <property type="entry name" value="AB HYDROLASE-1 DOMAIN-CONTAINING PROTEIN"/>
    <property type="match status" value="1"/>
</dbReference>
<dbReference type="VEuPathDB" id="FungiDB:HMPREF1541_03596"/>
<dbReference type="HOGENOM" id="CLU_038297_1_0_1"/>
<evidence type="ECO:0000259" key="2">
    <source>
        <dbReference type="Pfam" id="PF00561"/>
    </source>
</evidence>
<keyword evidence="1" id="KW-0732">Signal</keyword>
<dbReference type="InterPro" id="IPR050228">
    <property type="entry name" value="Carboxylesterase_BioH"/>
</dbReference>
<gene>
    <name evidence="3" type="ORF">HMPREF1541_03596</name>
</gene>
<keyword evidence="4" id="KW-1185">Reference proteome</keyword>
<dbReference type="CDD" id="cd12809">
    <property type="entry name" value="Esterase_713_like-2"/>
    <property type="match status" value="1"/>
</dbReference>
<sequence>MMMLGYSSKPLHLLVLSLVVAVSACSGNTGETDQTLISHTRSTFHVGGRTVNVSTPTTGTGFVYTEQIYVERLTPIAVTHATPIILWTGLGQTGTSWISTPDGRLGWAQLFLSAGYEVYIADQPERGRSPLLPPPFNDTDVSQSVVAGAYASRLWTATQSFPNQSWPQAYLHTQWPGTGLAGDPAFETFLAAQVPSLLNQTKSEALARTAGAALLDHIGQPVVILTHSQGGAHGWAIADERPGTVRAIIAVEPQGPPFINQGFGSTGPGIVRPWGITQTKMAYDPPVTDTAELLVENRTLQPDREGRSECVLPAQKRTLANLAHVDVLLVTSEAGYHSVYDYCTVLFLREAGVPVEFLDLAAEGIHGNSHFLFMERNSAVVFARVQAWLAGLGV</sequence>
<dbReference type="Pfam" id="PF00561">
    <property type="entry name" value="Abhydrolase_1"/>
    <property type="match status" value="1"/>
</dbReference>
<feature type="domain" description="AB hydrolase-1" evidence="2">
    <location>
        <begin position="83"/>
        <end position="257"/>
    </location>
</feature>
<dbReference type="GeneID" id="19970935"/>
<dbReference type="InterPro" id="IPR000073">
    <property type="entry name" value="AB_hydrolase_1"/>
</dbReference>
<proteinExistence type="predicted"/>
<dbReference type="Proteomes" id="UP000030752">
    <property type="component" value="Unassembled WGS sequence"/>
</dbReference>
<dbReference type="Gene3D" id="3.40.50.1820">
    <property type="entry name" value="alpha/beta hydrolase"/>
    <property type="match status" value="1"/>
</dbReference>